<dbReference type="InterPro" id="IPR043504">
    <property type="entry name" value="Peptidase_S1_PA_chymotrypsin"/>
</dbReference>
<dbReference type="RefSeq" id="WP_189028179.1">
    <property type="nucleotide sequence ID" value="NZ_BMKR01000019.1"/>
</dbReference>
<dbReference type="AlphaFoldDB" id="A0A917CN41"/>
<name>A0A917CN41_9BACL</name>
<proteinExistence type="inferred from homology"/>
<keyword evidence="4" id="KW-0732">Signal</keyword>
<feature type="domain" description="Endonuclease/exonuclease/phosphatase" evidence="9">
    <location>
        <begin position="332"/>
        <end position="588"/>
    </location>
</feature>
<dbReference type="InterPro" id="IPR009003">
    <property type="entry name" value="Peptidase_S1_PA"/>
</dbReference>
<dbReference type="GO" id="GO:0008236">
    <property type="term" value="F:serine-type peptidase activity"/>
    <property type="evidence" value="ECO:0007669"/>
    <property type="project" value="UniProtKB-KW"/>
</dbReference>
<evidence type="ECO:0000256" key="3">
    <source>
        <dbReference type="ARBA" id="ARBA00022722"/>
    </source>
</evidence>
<evidence type="ECO:0000256" key="5">
    <source>
        <dbReference type="ARBA" id="ARBA00022801"/>
    </source>
</evidence>
<dbReference type="SUPFAM" id="SSF56219">
    <property type="entry name" value="DNase I-like"/>
    <property type="match status" value="1"/>
</dbReference>
<keyword evidence="3" id="KW-0540">Nuclease</keyword>
<dbReference type="InterPro" id="IPR044925">
    <property type="entry name" value="His-Me_finger_sf"/>
</dbReference>
<dbReference type="GO" id="GO:0006508">
    <property type="term" value="P:proteolysis"/>
    <property type="evidence" value="ECO:0007669"/>
    <property type="project" value="UniProtKB-KW"/>
</dbReference>
<dbReference type="SUPFAM" id="SSF54060">
    <property type="entry name" value="His-Me finger endonucleases"/>
    <property type="match status" value="1"/>
</dbReference>
<dbReference type="InterPro" id="IPR036691">
    <property type="entry name" value="Endo/exonu/phosph_ase_sf"/>
</dbReference>
<dbReference type="SUPFAM" id="SSF50494">
    <property type="entry name" value="Trypsin-like serine proteases"/>
    <property type="match status" value="1"/>
</dbReference>
<dbReference type="Proteomes" id="UP000637643">
    <property type="component" value="Unassembled WGS sequence"/>
</dbReference>
<feature type="active site" description="Charge relay system" evidence="7">
    <location>
        <position position="116"/>
    </location>
</feature>
<comment type="similarity">
    <text evidence="1 8">Belongs to the peptidase S1B family.</text>
</comment>
<evidence type="ECO:0000259" key="9">
    <source>
        <dbReference type="Pfam" id="PF03372"/>
    </source>
</evidence>
<dbReference type="Pfam" id="PF03372">
    <property type="entry name" value="Exo_endo_phos"/>
    <property type="match status" value="1"/>
</dbReference>
<sequence length="906" mass="102053">MITTTSDKAFSLVGSQYAVADAKPLSPDDYRDLVKRRAISILHITPDEQEWADNEELRRETEWKIMEKIHSDSNLLPIDFLSKGVERAKAVCRILAPSGLGTGFLIDRGMIMTNHHVLESAQEAGNSYAEFGYEENGNTIKLKLKPEELFITSPFEELDFTIVACETAGIEEIVPVKLLRSPTTITRGEYANIIQHPRGRKKEIALQDNTVSYVYEKVIHYITDTEPGTSGAAVFNNQWQLVALHHAGWYTDKAETEAVNEGIRISAIVAKLIALAQSGDAAAVQLTQKLEGTSPYLGFYDVEGLIDDSGDLAEIEIPSFKGDKRFADIGFWNIEHFNSSVKEQRVKDIARIVSEMSMDALGLVEVERGALDQLVKELKVRGASMDYVYLDAGSRQDLAVMYDTTTTKVELRNDINRKYSRLLASTVNGKPAFPDNREPLFALCTVNEEGQDIQFLMIVVHLKAMRDALSTSRRTVAAETLAVIIEDLKQTDEFRELPIILGGDLNDDAGSASLRPIMNSPAVITLTLDDAQAGYLSYIGNHQSLIDHIIVTKDTKTGVITNGRQKDDAGIVRYDKSMADYLKNISDHVPLVLRIVYKDSPAEIGTLTHAPGPNVIWAEESTLEKALLKLNLSRIHLEEERQYYDADKDRFDMVNYYRSINLQGGGSQLFQQLHRLLLDTHTSIFSYASSRAQLYSGVDLRENGNLHSLYSGKTLDAEQLIQEDFRTEQLRQEFMASLALHGQANEEGFQEMLEEKFVYNVEHVVPQSWFQKASPMKGDLHHLYICEKECNSYRSNIPYYDFADYNPEAYRETIRNECGKRGGTIRFEPESGKGEAARAVLYFLLRYPGKIQKQGRVDINLLLDWHKNHPVTLHEKHRNQAIYALQGNRNPLIDLPEIVSQIDFGG</sequence>
<keyword evidence="2 8" id="KW-0645">Protease</keyword>
<protein>
    <recommendedName>
        <fullName evidence="8">Serine protease</fullName>
        <ecNumber evidence="8">3.4.21.-</ecNumber>
    </recommendedName>
</protein>
<dbReference type="Gene3D" id="2.40.10.10">
    <property type="entry name" value="Trypsin-like serine proteases"/>
    <property type="match status" value="2"/>
</dbReference>
<dbReference type="EMBL" id="BMKR01000019">
    <property type="protein sequence ID" value="GGF91841.1"/>
    <property type="molecule type" value="Genomic_DNA"/>
</dbReference>
<evidence type="ECO:0000256" key="7">
    <source>
        <dbReference type="PIRSR" id="PIRSR608256-1"/>
    </source>
</evidence>
<organism evidence="10 11">
    <name type="scientific">Paenibacillus albidus</name>
    <dbReference type="NCBI Taxonomy" id="2041023"/>
    <lineage>
        <taxon>Bacteria</taxon>
        <taxon>Bacillati</taxon>
        <taxon>Bacillota</taxon>
        <taxon>Bacilli</taxon>
        <taxon>Bacillales</taxon>
        <taxon>Paenibacillaceae</taxon>
        <taxon>Paenibacillus</taxon>
    </lineage>
</organism>
<accession>A0A917CN41</accession>
<dbReference type="PANTHER" id="PTHR33607:SF2">
    <property type="entry name" value="ENDONUCLEASE-1"/>
    <property type="match status" value="1"/>
</dbReference>
<evidence type="ECO:0000256" key="2">
    <source>
        <dbReference type="ARBA" id="ARBA00022670"/>
    </source>
</evidence>
<keyword evidence="6 8" id="KW-0720">Serine protease</keyword>
<keyword evidence="11" id="KW-1185">Reference proteome</keyword>
<dbReference type="GO" id="GO:0004518">
    <property type="term" value="F:nuclease activity"/>
    <property type="evidence" value="ECO:0007669"/>
    <property type="project" value="UniProtKB-KW"/>
</dbReference>
<feature type="active site" description="Charge relay system" evidence="7">
    <location>
        <position position="230"/>
    </location>
</feature>
<evidence type="ECO:0000256" key="4">
    <source>
        <dbReference type="ARBA" id="ARBA00022729"/>
    </source>
</evidence>
<dbReference type="Gene3D" id="3.60.10.10">
    <property type="entry name" value="Endonuclease/exonuclease/phosphatase"/>
    <property type="match status" value="1"/>
</dbReference>
<evidence type="ECO:0000256" key="6">
    <source>
        <dbReference type="ARBA" id="ARBA00022825"/>
    </source>
</evidence>
<reference evidence="10" key="2">
    <citation type="submission" date="2020-09" db="EMBL/GenBank/DDBJ databases">
        <authorList>
            <person name="Sun Q."/>
            <person name="Zhou Y."/>
        </authorList>
    </citation>
    <scope>NUCLEOTIDE SEQUENCE</scope>
    <source>
        <strain evidence="10">CGMCC 1.16134</strain>
    </source>
</reference>
<evidence type="ECO:0000313" key="10">
    <source>
        <dbReference type="EMBL" id="GGF91841.1"/>
    </source>
</evidence>
<dbReference type="InterPro" id="IPR008256">
    <property type="entry name" value="Peptidase_S1B"/>
</dbReference>
<dbReference type="PRINTS" id="PR00839">
    <property type="entry name" value="V8PROTEASE"/>
</dbReference>
<reference evidence="10" key="1">
    <citation type="journal article" date="2014" name="Int. J. Syst. Evol. Microbiol.">
        <title>Complete genome sequence of Corynebacterium casei LMG S-19264T (=DSM 44701T), isolated from a smear-ripened cheese.</title>
        <authorList>
            <consortium name="US DOE Joint Genome Institute (JGI-PGF)"/>
            <person name="Walter F."/>
            <person name="Albersmeier A."/>
            <person name="Kalinowski J."/>
            <person name="Ruckert C."/>
        </authorList>
    </citation>
    <scope>NUCLEOTIDE SEQUENCE</scope>
    <source>
        <strain evidence="10">CGMCC 1.16134</strain>
    </source>
</reference>
<dbReference type="PANTHER" id="PTHR33607">
    <property type="entry name" value="ENDONUCLEASE-1"/>
    <property type="match status" value="1"/>
</dbReference>
<evidence type="ECO:0000313" key="11">
    <source>
        <dbReference type="Proteomes" id="UP000637643"/>
    </source>
</evidence>
<evidence type="ECO:0000256" key="8">
    <source>
        <dbReference type="RuleBase" id="RU004296"/>
    </source>
</evidence>
<feature type="active site" description="Charge relay system" evidence="7">
    <location>
        <position position="159"/>
    </location>
</feature>
<gene>
    <name evidence="10" type="ORF">GCM10010912_41020</name>
</gene>
<dbReference type="InterPro" id="IPR005135">
    <property type="entry name" value="Endo/exonuclease/phosphatase"/>
</dbReference>
<comment type="caution">
    <text evidence="10">The sequence shown here is derived from an EMBL/GenBank/DDBJ whole genome shotgun (WGS) entry which is preliminary data.</text>
</comment>
<dbReference type="EC" id="3.4.21.-" evidence="8"/>
<dbReference type="Pfam" id="PF13365">
    <property type="entry name" value="Trypsin_2"/>
    <property type="match status" value="1"/>
</dbReference>
<dbReference type="InterPro" id="IPR007346">
    <property type="entry name" value="Endonuclease-I"/>
</dbReference>
<evidence type="ECO:0000256" key="1">
    <source>
        <dbReference type="ARBA" id="ARBA00008764"/>
    </source>
</evidence>
<dbReference type="Pfam" id="PF04231">
    <property type="entry name" value="Endonuclease_1"/>
    <property type="match status" value="1"/>
</dbReference>
<keyword evidence="5 8" id="KW-0378">Hydrolase</keyword>